<protein>
    <recommendedName>
        <fullName evidence="4">Lecithin-cholesterol acyltransferase-like 1</fullName>
    </recommendedName>
</protein>
<evidence type="ECO:0000256" key="1">
    <source>
        <dbReference type="SAM" id="SignalP"/>
    </source>
</evidence>
<feature type="signal peptide" evidence="1">
    <location>
        <begin position="1"/>
        <end position="22"/>
    </location>
</feature>
<dbReference type="EMBL" id="JARPOI010000002">
    <property type="protein sequence ID" value="KAJ9186847.1"/>
    <property type="molecule type" value="Genomic_DNA"/>
</dbReference>
<dbReference type="SUPFAM" id="SSF53474">
    <property type="entry name" value="alpha/beta-Hydrolases"/>
    <property type="match status" value="1"/>
</dbReference>
<gene>
    <name evidence="2" type="ORF">P3X46_002376</name>
</gene>
<accession>A0ABQ9N2T5</accession>
<comment type="caution">
    <text evidence="2">The sequence shown here is derived from an EMBL/GenBank/DDBJ whole genome shotgun (WGS) entry which is preliminary data.</text>
</comment>
<reference evidence="2" key="1">
    <citation type="journal article" date="2023" name="Plant Biotechnol. J.">
        <title>Chromosome-level wild Hevea brasiliensis genome provides new tools for genomic-assisted breeding and valuable loci to elevate rubber yield.</title>
        <authorList>
            <person name="Cheng H."/>
            <person name="Song X."/>
            <person name="Hu Y."/>
            <person name="Wu T."/>
            <person name="Yang Q."/>
            <person name="An Z."/>
            <person name="Feng S."/>
            <person name="Deng Z."/>
            <person name="Wu W."/>
            <person name="Zeng X."/>
            <person name="Tu M."/>
            <person name="Wang X."/>
            <person name="Huang H."/>
        </authorList>
    </citation>
    <scope>NUCLEOTIDE SEQUENCE</scope>
    <source>
        <strain evidence="2">MT/VB/25A 57/8</strain>
    </source>
</reference>
<evidence type="ECO:0000313" key="2">
    <source>
        <dbReference type="EMBL" id="KAJ9186847.1"/>
    </source>
</evidence>
<keyword evidence="1" id="KW-0732">Signal</keyword>
<evidence type="ECO:0008006" key="4">
    <source>
        <dbReference type="Google" id="ProtNLM"/>
    </source>
</evidence>
<dbReference type="Proteomes" id="UP001174677">
    <property type="component" value="Chromosome 2"/>
</dbReference>
<proteinExistence type="predicted"/>
<sequence>MKIWLLILRILSTAMMLSSCQAIGNLHPLILVPGSGGNQLEARLNRGYKPTSLLCNRWYPLVKQKEGWFRLWFDPSVLLAPFTECFADRMMLYYDKYLDDYCNANGVETRVPNFGSTQSLLYLDPNLKHITEYMAPLVESLEEIGYVDGETLFGAPYDFRYGLAAEGHPCKVGSTFLQDLKDLIERASSLNGGRPVIILSHSLGGLFVLQLLNRNPPSWRQKFIKHFVALSAPWGGAVDVMLTFASGNTLGVPLVDPLLVRGEQRSSETNLWLLPNPTIFGTKQLVITPNATYSAYEIAQFLENIGFSEGVYPYKSRILPLIEKTIAPGVPITCIIGSGVKTAETLLYRKNCYEEQPEIVYGDGDGTVNMASLLALESLFAENKNQSLKVIRISGVSHTSILKQNIALDQITGEISCINSIAMSAAV</sequence>
<feature type="chain" id="PRO_5046342338" description="Lecithin-cholesterol acyltransferase-like 1" evidence="1">
    <location>
        <begin position="23"/>
        <end position="427"/>
    </location>
</feature>
<dbReference type="Pfam" id="PF02450">
    <property type="entry name" value="LCAT"/>
    <property type="match status" value="2"/>
</dbReference>
<dbReference type="InterPro" id="IPR003386">
    <property type="entry name" value="LACT/PDAT_acylTrfase"/>
</dbReference>
<dbReference type="InterPro" id="IPR029058">
    <property type="entry name" value="AB_hydrolase_fold"/>
</dbReference>
<dbReference type="Gene3D" id="3.40.50.1820">
    <property type="entry name" value="alpha/beta hydrolase"/>
    <property type="match status" value="1"/>
</dbReference>
<name>A0ABQ9N2T5_HEVBR</name>
<organism evidence="2 3">
    <name type="scientific">Hevea brasiliensis</name>
    <name type="common">Para rubber tree</name>
    <name type="synonym">Siphonia brasiliensis</name>
    <dbReference type="NCBI Taxonomy" id="3981"/>
    <lineage>
        <taxon>Eukaryota</taxon>
        <taxon>Viridiplantae</taxon>
        <taxon>Streptophyta</taxon>
        <taxon>Embryophyta</taxon>
        <taxon>Tracheophyta</taxon>
        <taxon>Spermatophyta</taxon>
        <taxon>Magnoliopsida</taxon>
        <taxon>eudicotyledons</taxon>
        <taxon>Gunneridae</taxon>
        <taxon>Pentapetalae</taxon>
        <taxon>rosids</taxon>
        <taxon>fabids</taxon>
        <taxon>Malpighiales</taxon>
        <taxon>Euphorbiaceae</taxon>
        <taxon>Crotonoideae</taxon>
        <taxon>Micrandreae</taxon>
        <taxon>Hevea</taxon>
    </lineage>
</organism>
<dbReference type="PROSITE" id="PS51257">
    <property type="entry name" value="PROKAR_LIPOPROTEIN"/>
    <property type="match status" value="1"/>
</dbReference>
<keyword evidence="3" id="KW-1185">Reference proteome</keyword>
<evidence type="ECO:0000313" key="3">
    <source>
        <dbReference type="Proteomes" id="UP001174677"/>
    </source>
</evidence>
<dbReference type="PANTHER" id="PTHR11440">
    <property type="entry name" value="LECITHIN-CHOLESTEROL ACYLTRANSFERASE-RELATED"/>
    <property type="match status" value="1"/>
</dbReference>